<evidence type="ECO:0000313" key="1">
    <source>
        <dbReference type="EMBL" id="CAL1379302.1"/>
    </source>
</evidence>
<dbReference type="EMBL" id="OZ034816">
    <property type="protein sequence ID" value="CAL1379302.1"/>
    <property type="molecule type" value="Genomic_DNA"/>
</dbReference>
<evidence type="ECO:0000313" key="2">
    <source>
        <dbReference type="Proteomes" id="UP001497516"/>
    </source>
</evidence>
<keyword evidence="2" id="KW-1185">Reference proteome</keyword>
<dbReference type="Proteomes" id="UP001497516">
    <property type="component" value="Chromosome 3"/>
</dbReference>
<protein>
    <submittedName>
        <fullName evidence="1">Uncharacterized protein</fullName>
    </submittedName>
</protein>
<organism evidence="1 2">
    <name type="scientific">Linum trigynum</name>
    <dbReference type="NCBI Taxonomy" id="586398"/>
    <lineage>
        <taxon>Eukaryota</taxon>
        <taxon>Viridiplantae</taxon>
        <taxon>Streptophyta</taxon>
        <taxon>Embryophyta</taxon>
        <taxon>Tracheophyta</taxon>
        <taxon>Spermatophyta</taxon>
        <taxon>Magnoliopsida</taxon>
        <taxon>eudicotyledons</taxon>
        <taxon>Gunneridae</taxon>
        <taxon>Pentapetalae</taxon>
        <taxon>rosids</taxon>
        <taxon>fabids</taxon>
        <taxon>Malpighiales</taxon>
        <taxon>Linaceae</taxon>
        <taxon>Linum</taxon>
    </lineage>
</organism>
<accession>A0AAV2E0G4</accession>
<reference evidence="1 2" key="1">
    <citation type="submission" date="2024-04" db="EMBL/GenBank/DDBJ databases">
        <authorList>
            <person name="Fracassetti M."/>
        </authorList>
    </citation>
    <scope>NUCLEOTIDE SEQUENCE [LARGE SCALE GENOMIC DNA]</scope>
</reference>
<name>A0AAV2E0G4_9ROSI</name>
<gene>
    <name evidence="1" type="ORF">LTRI10_LOCUS20831</name>
</gene>
<dbReference type="AlphaFoldDB" id="A0AAV2E0G4"/>
<sequence>MDAFIPFVEAISLGRNHLSKAEITTTLSLLLFLLLLNLPSSAIGVIDGNTTANYINYSCKATLYLEVCYTSISCYSSSCDRALVDSLGSPSASPWLGSARLPPSLPMSPALLTTDLTVVLPLLSTTVYPTLATPWRRSASP</sequence>
<proteinExistence type="predicted"/>